<dbReference type="Proteomes" id="UP000294621">
    <property type="component" value="Unassembled WGS sequence"/>
</dbReference>
<dbReference type="RefSeq" id="WP_133346131.1">
    <property type="nucleotide sequence ID" value="NZ_SMZQ01000001.1"/>
</dbReference>
<dbReference type="AlphaFoldDB" id="A0A4R5Y9U2"/>
<sequence length="189" mass="20369">MRWDALFNDMESQMAESDRLSLDAEVNERAKVEEVELGLADRLRSALGCLVTVHLSGGETLHGTLAHAGADALVLHDDPHQILVPYAAVARYVGLGRFSRSEPSKVRRGLGLAHSLRALARDRAVLTVTLGYGAGPVRLEGVIDRVGRDYFDLAAVVPGEPRRSVHVTGVSSIPFAALAAIRSPLVRDM</sequence>
<proteinExistence type="predicted"/>
<accession>A0A4R5Y9U2</accession>
<dbReference type="OrthoDB" id="3827359at2"/>
<gene>
    <name evidence="1" type="ORF">E2R57_02585</name>
</gene>
<dbReference type="EMBL" id="SMZQ01000001">
    <property type="protein sequence ID" value="TDL41561.1"/>
    <property type="molecule type" value="Genomic_DNA"/>
</dbReference>
<evidence type="ECO:0000313" key="2">
    <source>
        <dbReference type="Proteomes" id="UP000294621"/>
    </source>
</evidence>
<reference evidence="1 2" key="1">
    <citation type="submission" date="2019-03" db="EMBL/GenBank/DDBJ databases">
        <title>Genome Sequencing and Assembly of Various Microbes Isolated from Partially Reclaimed Soil and Acid Mine Drainage (AMD) Site.</title>
        <authorList>
            <person name="Steinbock B."/>
            <person name="Bechtold R."/>
            <person name="Sevigny J.L."/>
            <person name="Thomas D."/>
            <person name="Cuthill L.R."/>
            <person name="Aveiro Johannsen E.J."/>
            <person name="Thomas K."/>
            <person name="Ghosh A."/>
        </authorList>
    </citation>
    <scope>NUCLEOTIDE SEQUENCE [LARGE SCALE GENOMIC DNA]</scope>
    <source>
        <strain evidence="1 2">S-A1</strain>
    </source>
</reference>
<organism evidence="1 2">
    <name type="scientific">Arthrobacter nitrophenolicus</name>
    <dbReference type="NCBI Taxonomy" id="683150"/>
    <lineage>
        <taxon>Bacteria</taxon>
        <taxon>Bacillati</taxon>
        <taxon>Actinomycetota</taxon>
        <taxon>Actinomycetes</taxon>
        <taxon>Micrococcales</taxon>
        <taxon>Micrococcaceae</taxon>
        <taxon>Arthrobacter</taxon>
    </lineage>
</organism>
<protein>
    <submittedName>
        <fullName evidence="1">Uncharacterized protein</fullName>
    </submittedName>
</protein>
<name>A0A4R5Y9U2_9MICC</name>
<comment type="caution">
    <text evidence="1">The sequence shown here is derived from an EMBL/GenBank/DDBJ whole genome shotgun (WGS) entry which is preliminary data.</text>
</comment>
<evidence type="ECO:0000313" key="1">
    <source>
        <dbReference type="EMBL" id="TDL41561.1"/>
    </source>
</evidence>